<dbReference type="KEGG" id="vg:30685053"/>
<evidence type="ECO:0000313" key="2">
    <source>
        <dbReference type="EMBL" id="APO13933.1"/>
    </source>
</evidence>
<dbReference type="RefSeq" id="YP_009330181.1">
    <property type="nucleotide sequence ID" value="NC_032255.1"/>
</dbReference>
<keyword evidence="3" id="KW-1185">Reference proteome</keyword>
<evidence type="ECO:0000313" key="3">
    <source>
        <dbReference type="Proteomes" id="UP000204293"/>
    </source>
</evidence>
<reference evidence="2 3" key="1">
    <citation type="submission" date="2016-04" db="EMBL/GenBank/DDBJ databases">
        <title>Sequence analysis of the Plodia interpunctella granulovirus genome: Discovery of an unusual inhibitor-of-apoptosis (IAP) gene.</title>
        <authorList>
            <person name="Harrison R.L."/>
            <person name="Rowley D.L."/>
            <person name="Funk C.J."/>
        </authorList>
    </citation>
    <scope>NUCLEOTIDE SEQUENCE [LARGE SCALE GENOMIC DNA]</scope>
    <source>
        <strain evidence="2">Cambridge</strain>
    </source>
</reference>
<organism evidence="2 3">
    <name type="scientific">Plodia interpunctella granulovirus</name>
    <dbReference type="NCBI Taxonomy" id="262175"/>
    <lineage>
        <taxon>Viruses</taxon>
        <taxon>Viruses incertae sedis</taxon>
        <taxon>Naldaviricetes</taxon>
        <taxon>Lefavirales</taxon>
        <taxon>Baculoviridae</taxon>
        <taxon>Betabaculovirus</taxon>
        <taxon>Betabaculovirus plinterpunctellae</taxon>
    </lineage>
</organism>
<dbReference type="Proteomes" id="UP000204293">
    <property type="component" value="Segment"/>
</dbReference>
<name>A0A1L5JGL4_9BBAC</name>
<dbReference type="EMBL" id="KX151395">
    <property type="protein sequence ID" value="APO13933.1"/>
    <property type="molecule type" value="Genomic_DNA"/>
</dbReference>
<feature type="region of interest" description="Disordered" evidence="1">
    <location>
        <begin position="216"/>
        <end position="252"/>
    </location>
</feature>
<dbReference type="OrthoDB" id="15150at10239"/>
<accession>A0A1L5JGL4</accession>
<proteinExistence type="predicted"/>
<evidence type="ECO:0000256" key="1">
    <source>
        <dbReference type="SAM" id="MobiDB-lite"/>
    </source>
</evidence>
<protein>
    <submittedName>
        <fullName evidence="2">PP31/39K</fullName>
    </submittedName>
</protein>
<dbReference type="GeneID" id="30685053"/>
<sequence length="252" mass="29428">MKMVDKKVTEDSVDYIIDIQHVQNRDIIMQLFENSNFNQLLQNKCIGVTLKPELDLVKRQVPKKKKTAMPYIINSFIFYTSFLSKADLKLKKKSWQMMGAVDAITKKPVDGDGYEFRKLIENLELFHKKLVVYDDVPDNTVINYDKTSDLRKKVIGYSQLLLTSCYKNIEVGDPERTDDDEEFYMACAELYKHYGNFKNRVDQFKKFVVRHDLNVRGDEEEKTPKKRSSSSSTTTSKAKRTNEMVSDMIDEQ</sequence>